<feature type="domain" description="C2H2-type" evidence="11">
    <location>
        <begin position="650"/>
        <end position="677"/>
    </location>
</feature>
<gene>
    <name evidence="12" type="primary">Egr3_1</name>
    <name evidence="12" type="ORF">Anas_11808</name>
</gene>
<feature type="compositionally biased region" description="Basic and acidic residues" evidence="10">
    <location>
        <begin position="15"/>
        <end position="27"/>
    </location>
</feature>
<keyword evidence="13" id="KW-1185">Reference proteome</keyword>
<keyword evidence="7" id="KW-0804">Transcription</keyword>
<evidence type="ECO:0000256" key="10">
    <source>
        <dbReference type="SAM" id="MobiDB-lite"/>
    </source>
</evidence>
<dbReference type="InterPro" id="IPR036236">
    <property type="entry name" value="Znf_C2H2_sf"/>
</dbReference>
<feature type="domain" description="C2H2-type" evidence="11">
    <location>
        <begin position="622"/>
        <end position="649"/>
    </location>
</feature>
<comment type="caution">
    <text evidence="12">The sequence shown here is derived from an EMBL/GenBank/DDBJ whole genome shotgun (WGS) entry which is preliminary data.</text>
</comment>
<keyword evidence="5" id="KW-0862">Zinc</keyword>
<dbReference type="GO" id="GO:0008270">
    <property type="term" value="F:zinc ion binding"/>
    <property type="evidence" value="ECO:0007669"/>
    <property type="project" value="UniProtKB-KW"/>
</dbReference>
<evidence type="ECO:0000313" key="13">
    <source>
        <dbReference type="Proteomes" id="UP000326759"/>
    </source>
</evidence>
<feature type="compositionally biased region" description="Pro residues" evidence="10">
    <location>
        <begin position="500"/>
        <end position="510"/>
    </location>
</feature>
<dbReference type="Pfam" id="PF00096">
    <property type="entry name" value="zf-C2H2"/>
    <property type="match status" value="4"/>
</dbReference>
<sequence>MNNEEPLPVCSEEDLPNRKYEGGEVVRGKSSSPSPSPPMIGDASSNQNSPSASAALRKRKRLSQVVLELTSQAQRRPESLDNLISEPNSKEDQTKSEVNTSLQDKNSMYSRQPDDGQQPREQTDGGCIHTAVVKSPRFTIQTDDDDQQEEMKVDTPPSPKEGIGTPSPEAQGQRSPSVIQVHRSGDACSPRAVQSDVFRFDSLDRERYMCRAISEEDEEVFSPVPKSPHQRDSPLTRVNTDSPKLSISPLRIKDASIDEEDIVEYETKPPSSASSLGSCEVPLSGGVIRGPPKLSVVRDVSDVQSGNIHYTSCSCPHCIMVSQDPHRLGLTALPHSPISPLTPSSPHTPTTPISPSHIQQHEQYFPPAVYLPELYRRRSHSDSDLQLWFDHKSRPDTFSAPVSTSSGIPTTSEMQGKRESVLRHGKPVPQPLYIPRKGGSLESDNSTPQDSPLDLSIRTGGGSFKTGSTSSTDSLILPPSATSLSSPHSPLLSAGYARDTPPPPPPPRSPGAPVEPRLTTPPHLSLPTLRACKDSVALRYHLEVSPVVEEMPPGADVAFLCPVCGQMFSLHDRLAKHMASRHKSKQTDAASKTYMCDVCKRSFARSDMLTRHMRLHTGHKPYTCRVCGQVFSRSDHLSTHQRTHTGEKPYKCPQCPYAACRRDMITRHMRTHTRYELHESSSMEEGGDVCRPSLPQRSLSDEHPTASALLDLPHIQRGIPQPSPLLSTGNKKLHQQLLQPQHRSTIVIETSGTGSTSKSIVSSTSHLQPQLKKEND</sequence>
<feature type="compositionally biased region" description="Basic and acidic residues" evidence="10">
    <location>
        <begin position="112"/>
        <end position="123"/>
    </location>
</feature>
<dbReference type="PANTHER" id="PTHR16515">
    <property type="entry name" value="PR DOMAIN ZINC FINGER PROTEIN"/>
    <property type="match status" value="1"/>
</dbReference>
<dbReference type="SUPFAM" id="SSF57667">
    <property type="entry name" value="beta-beta-alpha zinc fingers"/>
    <property type="match status" value="3"/>
</dbReference>
<protein>
    <submittedName>
        <fullName evidence="12">Early growth response protein 3</fullName>
    </submittedName>
</protein>
<feature type="domain" description="C2H2-type" evidence="11">
    <location>
        <begin position="559"/>
        <end position="587"/>
    </location>
</feature>
<feature type="region of interest" description="Disordered" evidence="10">
    <location>
        <begin position="396"/>
        <end position="526"/>
    </location>
</feature>
<dbReference type="SMART" id="SM00355">
    <property type="entry name" value="ZnF_C2H2"/>
    <property type="match status" value="4"/>
</dbReference>
<dbReference type="FunFam" id="3.30.160.60:FF:000303">
    <property type="entry name" value="Zinc finger protein 41"/>
    <property type="match status" value="1"/>
</dbReference>
<feature type="compositionally biased region" description="Low complexity" evidence="10">
    <location>
        <begin position="465"/>
        <end position="493"/>
    </location>
</feature>
<evidence type="ECO:0000259" key="11">
    <source>
        <dbReference type="PROSITE" id="PS50157"/>
    </source>
</evidence>
<feature type="compositionally biased region" description="Polar residues" evidence="10">
    <location>
        <begin position="400"/>
        <end position="414"/>
    </location>
</feature>
<feature type="compositionally biased region" description="Low complexity" evidence="10">
    <location>
        <begin position="511"/>
        <end position="526"/>
    </location>
</feature>
<reference evidence="12 13" key="1">
    <citation type="journal article" date="2019" name="PLoS Biol.">
        <title>Sex chromosomes control vertical transmission of feminizing Wolbachia symbionts in an isopod.</title>
        <authorList>
            <person name="Becking T."/>
            <person name="Chebbi M.A."/>
            <person name="Giraud I."/>
            <person name="Moumen B."/>
            <person name="Laverre T."/>
            <person name="Caubet Y."/>
            <person name="Peccoud J."/>
            <person name="Gilbert C."/>
            <person name="Cordaux R."/>
        </authorList>
    </citation>
    <scope>NUCLEOTIDE SEQUENCE [LARGE SCALE GENOMIC DNA]</scope>
    <source>
        <strain evidence="12">ANa2</strain>
        <tissue evidence="12">Whole body excluding digestive tract and cuticle</tissue>
    </source>
</reference>
<dbReference type="FunFam" id="3.30.160.60:FF:000404">
    <property type="entry name" value="POZ-, AT hook-, and zinc finger-containing protein 1"/>
    <property type="match status" value="1"/>
</dbReference>
<feature type="region of interest" description="Disordered" evidence="10">
    <location>
        <begin position="220"/>
        <end position="243"/>
    </location>
</feature>
<evidence type="ECO:0000256" key="2">
    <source>
        <dbReference type="ARBA" id="ARBA00022723"/>
    </source>
</evidence>
<keyword evidence="6" id="KW-0805">Transcription regulation</keyword>
<dbReference type="FunFam" id="3.30.160.60:FF:000395">
    <property type="entry name" value="zinc finger protein 513"/>
    <property type="match status" value="1"/>
</dbReference>
<keyword evidence="4 9" id="KW-0863">Zinc-finger</keyword>
<proteinExistence type="predicted"/>
<evidence type="ECO:0000256" key="9">
    <source>
        <dbReference type="PROSITE-ProRule" id="PRU00042"/>
    </source>
</evidence>
<dbReference type="OrthoDB" id="10018191at2759"/>
<feature type="compositionally biased region" description="Polar residues" evidence="10">
    <location>
        <begin position="96"/>
        <end position="110"/>
    </location>
</feature>
<evidence type="ECO:0000256" key="7">
    <source>
        <dbReference type="ARBA" id="ARBA00023163"/>
    </source>
</evidence>
<feature type="region of interest" description="Disordered" evidence="10">
    <location>
        <begin position="716"/>
        <end position="776"/>
    </location>
</feature>
<feature type="region of interest" description="Disordered" evidence="10">
    <location>
        <begin position="1"/>
        <end position="193"/>
    </location>
</feature>
<keyword evidence="3" id="KW-0677">Repeat</keyword>
<dbReference type="GO" id="GO:0010468">
    <property type="term" value="P:regulation of gene expression"/>
    <property type="evidence" value="ECO:0007669"/>
    <property type="project" value="TreeGrafter"/>
</dbReference>
<feature type="compositionally biased region" description="Low complexity" evidence="10">
    <location>
        <begin position="43"/>
        <end position="55"/>
    </location>
</feature>
<dbReference type="Proteomes" id="UP000326759">
    <property type="component" value="Unassembled WGS sequence"/>
</dbReference>
<dbReference type="PANTHER" id="PTHR16515:SF49">
    <property type="entry name" value="GASTRULA ZINC FINGER PROTEIN XLCGF49.1-LIKE-RELATED"/>
    <property type="match status" value="1"/>
</dbReference>
<dbReference type="Gene3D" id="3.30.160.60">
    <property type="entry name" value="Classic Zinc Finger"/>
    <property type="match status" value="3"/>
</dbReference>
<dbReference type="PROSITE" id="PS50157">
    <property type="entry name" value="ZINC_FINGER_C2H2_2"/>
    <property type="match status" value="4"/>
</dbReference>
<evidence type="ECO:0000256" key="8">
    <source>
        <dbReference type="ARBA" id="ARBA00023242"/>
    </source>
</evidence>
<organism evidence="12 13">
    <name type="scientific">Armadillidium nasatum</name>
    <dbReference type="NCBI Taxonomy" id="96803"/>
    <lineage>
        <taxon>Eukaryota</taxon>
        <taxon>Metazoa</taxon>
        <taxon>Ecdysozoa</taxon>
        <taxon>Arthropoda</taxon>
        <taxon>Crustacea</taxon>
        <taxon>Multicrustacea</taxon>
        <taxon>Malacostraca</taxon>
        <taxon>Eumalacostraca</taxon>
        <taxon>Peracarida</taxon>
        <taxon>Isopoda</taxon>
        <taxon>Oniscidea</taxon>
        <taxon>Crinocheta</taxon>
        <taxon>Armadillidiidae</taxon>
        <taxon>Armadillidium</taxon>
    </lineage>
</organism>
<comment type="subcellular location">
    <subcellularLocation>
        <location evidence="1">Nucleus</location>
    </subcellularLocation>
</comment>
<dbReference type="GO" id="GO:1990837">
    <property type="term" value="F:sequence-specific double-stranded DNA binding"/>
    <property type="evidence" value="ECO:0007669"/>
    <property type="project" value="UniProtKB-ARBA"/>
</dbReference>
<dbReference type="InterPro" id="IPR013087">
    <property type="entry name" value="Znf_C2H2_type"/>
</dbReference>
<dbReference type="PROSITE" id="PS00028">
    <property type="entry name" value="ZINC_FINGER_C2H2_1"/>
    <property type="match status" value="3"/>
</dbReference>
<keyword evidence="2" id="KW-0479">Metal-binding</keyword>
<evidence type="ECO:0000256" key="4">
    <source>
        <dbReference type="ARBA" id="ARBA00022771"/>
    </source>
</evidence>
<evidence type="ECO:0000256" key="3">
    <source>
        <dbReference type="ARBA" id="ARBA00022737"/>
    </source>
</evidence>
<feature type="compositionally biased region" description="Polar residues" evidence="10">
    <location>
        <begin position="168"/>
        <end position="178"/>
    </location>
</feature>
<name>A0A5N5TE92_9CRUS</name>
<dbReference type="AlphaFoldDB" id="A0A5N5TE92"/>
<evidence type="ECO:0000313" key="12">
    <source>
        <dbReference type="EMBL" id="KAB7504547.1"/>
    </source>
</evidence>
<keyword evidence="8" id="KW-0539">Nucleus</keyword>
<dbReference type="InterPro" id="IPR050331">
    <property type="entry name" value="Zinc_finger"/>
</dbReference>
<feature type="domain" description="C2H2-type" evidence="11">
    <location>
        <begin position="594"/>
        <end position="621"/>
    </location>
</feature>
<feature type="compositionally biased region" description="Low complexity" evidence="10">
    <location>
        <begin position="750"/>
        <end position="765"/>
    </location>
</feature>
<accession>A0A5N5TE92</accession>
<evidence type="ECO:0000256" key="1">
    <source>
        <dbReference type="ARBA" id="ARBA00004123"/>
    </source>
</evidence>
<dbReference type="GO" id="GO:0005634">
    <property type="term" value="C:nucleus"/>
    <property type="evidence" value="ECO:0007669"/>
    <property type="project" value="UniProtKB-SubCell"/>
</dbReference>
<evidence type="ECO:0000256" key="6">
    <source>
        <dbReference type="ARBA" id="ARBA00023015"/>
    </source>
</evidence>
<dbReference type="EMBL" id="SEYY01002908">
    <property type="protein sequence ID" value="KAB7504547.1"/>
    <property type="molecule type" value="Genomic_DNA"/>
</dbReference>
<evidence type="ECO:0000256" key="5">
    <source>
        <dbReference type="ARBA" id="ARBA00022833"/>
    </source>
</evidence>